<dbReference type="InterPro" id="IPR043502">
    <property type="entry name" value="DNA/RNA_pol_sf"/>
</dbReference>
<organism evidence="1 2">
    <name type="scientific">Merluccius polli</name>
    <name type="common">Benguela hake</name>
    <name type="synonym">Merluccius cadenati</name>
    <dbReference type="NCBI Taxonomy" id="89951"/>
    <lineage>
        <taxon>Eukaryota</taxon>
        <taxon>Metazoa</taxon>
        <taxon>Chordata</taxon>
        <taxon>Craniata</taxon>
        <taxon>Vertebrata</taxon>
        <taxon>Euteleostomi</taxon>
        <taxon>Actinopterygii</taxon>
        <taxon>Neopterygii</taxon>
        <taxon>Teleostei</taxon>
        <taxon>Neoteleostei</taxon>
        <taxon>Acanthomorphata</taxon>
        <taxon>Zeiogadaria</taxon>
        <taxon>Gadariae</taxon>
        <taxon>Gadiformes</taxon>
        <taxon>Gadoidei</taxon>
        <taxon>Merlucciidae</taxon>
        <taxon>Merluccius</taxon>
    </lineage>
</organism>
<evidence type="ECO:0000313" key="1">
    <source>
        <dbReference type="EMBL" id="KAK0144476.1"/>
    </source>
</evidence>
<dbReference type="EMBL" id="JAOPHQ010003133">
    <property type="protein sequence ID" value="KAK0144476.1"/>
    <property type="molecule type" value="Genomic_DNA"/>
</dbReference>
<dbReference type="AlphaFoldDB" id="A0AA47MQU5"/>
<dbReference type="Proteomes" id="UP001174136">
    <property type="component" value="Unassembled WGS sequence"/>
</dbReference>
<dbReference type="PANTHER" id="PTHR47331">
    <property type="entry name" value="PHD-TYPE DOMAIN-CONTAINING PROTEIN"/>
    <property type="match status" value="1"/>
</dbReference>
<gene>
    <name evidence="1" type="ORF">N1851_017180</name>
</gene>
<comment type="caution">
    <text evidence="1">The sequence shown here is derived from an EMBL/GenBank/DDBJ whole genome shotgun (WGS) entry which is preliminary data.</text>
</comment>
<accession>A0AA47MQU5</accession>
<dbReference type="PANTHER" id="PTHR47331:SF5">
    <property type="entry name" value="RIBONUCLEASE H"/>
    <property type="match status" value="1"/>
</dbReference>
<sequence>MCDIERMFHQFHVKAEDQDYLRFLWWDNGDLESQPSIYRMKVHLFGAASSPGCANYGLKHVAAEGQGNFSDDTIKFIQRNFYVDDGLSSVASEDQAIQLVKEARELCSTGKLRLHKFISNSKKVLDAIPKEECAAAAKDKDMALGELHME</sequence>
<reference evidence="1" key="1">
    <citation type="journal article" date="2023" name="Front. Mar. Sci.">
        <title>A new Merluccius polli reference genome to investigate the effects of global change in West African waters.</title>
        <authorList>
            <person name="Mateo J.L."/>
            <person name="Blanco-Fernandez C."/>
            <person name="Garcia-Vazquez E."/>
            <person name="Machado-Schiaffino G."/>
        </authorList>
    </citation>
    <scope>NUCLEOTIDE SEQUENCE</scope>
    <source>
        <strain evidence="1">C29</strain>
        <tissue evidence="1">Fin</tissue>
    </source>
</reference>
<evidence type="ECO:0000313" key="2">
    <source>
        <dbReference type="Proteomes" id="UP001174136"/>
    </source>
</evidence>
<name>A0AA47MQU5_MERPO</name>
<keyword evidence="2" id="KW-1185">Reference proteome</keyword>
<dbReference type="SUPFAM" id="SSF56672">
    <property type="entry name" value="DNA/RNA polymerases"/>
    <property type="match status" value="1"/>
</dbReference>
<protein>
    <submittedName>
        <fullName evidence="1">Uncharacterized protein</fullName>
    </submittedName>
</protein>
<proteinExistence type="predicted"/>